<keyword evidence="2" id="KW-0808">Transferase</keyword>
<evidence type="ECO:0000313" key="13">
    <source>
        <dbReference type="EMBL" id="KIL70469.1"/>
    </source>
</evidence>
<keyword evidence="7" id="KW-0862">Zinc</keyword>
<dbReference type="InterPro" id="IPR002867">
    <property type="entry name" value="IBR_dom"/>
</dbReference>
<dbReference type="PROSITE" id="PS00518">
    <property type="entry name" value="ZF_RING_1"/>
    <property type="match status" value="1"/>
</dbReference>
<dbReference type="GO" id="GO:0004842">
    <property type="term" value="F:ubiquitin-protein transferase activity"/>
    <property type="evidence" value="ECO:0007669"/>
    <property type="project" value="TreeGrafter"/>
</dbReference>
<gene>
    <name evidence="13" type="ORF">M378DRAFT_7304</name>
</gene>
<dbReference type="OrthoDB" id="1431934at2759"/>
<dbReference type="InterPro" id="IPR018957">
    <property type="entry name" value="Znf_C3HC4_RING-type"/>
</dbReference>
<feature type="region of interest" description="Disordered" evidence="9">
    <location>
        <begin position="195"/>
        <end position="260"/>
    </location>
</feature>
<dbReference type="CDD" id="cd16449">
    <property type="entry name" value="RING-HC"/>
    <property type="match status" value="1"/>
</dbReference>
<accession>A0A0C2TT49</accession>
<feature type="domain" description="RING-type" evidence="11">
    <location>
        <begin position="801"/>
        <end position="826"/>
    </location>
</feature>
<dbReference type="InParanoid" id="A0A0C2TT49"/>
<dbReference type="InterPro" id="IPR051628">
    <property type="entry name" value="LUBAC_E3_Ligases"/>
</dbReference>
<dbReference type="GO" id="GO:0008270">
    <property type="term" value="F:zinc ion binding"/>
    <property type="evidence" value="ECO:0007669"/>
    <property type="project" value="UniProtKB-KW"/>
</dbReference>
<evidence type="ECO:0008006" key="15">
    <source>
        <dbReference type="Google" id="ProtNLM"/>
    </source>
</evidence>
<dbReference type="InterPro" id="IPR044066">
    <property type="entry name" value="TRIAD_supradom"/>
</dbReference>
<feature type="compositionally biased region" description="Basic and acidic residues" evidence="9">
    <location>
        <begin position="8"/>
        <end position="38"/>
    </location>
</feature>
<evidence type="ECO:0000256" key="8">
    <source>
        <dbReference type="PROSITE-ProRule" id="PRU00175"/>
    </source>
</evidence>
<dbReference type="PROSITE" id="PS00028">
    <property type="entry name" value="ZINC_FINGER_C2H2_1"/>
    <property type="match status" value="1"/>
</dbReference>
<evidence type="ECO:0000313" key="14">
    <source>
        <dbReference type="Proteomes" id="UP000054549"/>
    </source>
</evidence>
<evidence type="ECO:0000259" key="12">
    <source>
        <dbReference type="PROSITE" id="PS51873"/>
    </source>
</evidence>
<dbReference type="SUPFAM" id="SSF57850">
    <property type="entry name" value="RING/U-box"/>
    <property type="match status" value="3"/>
</dbReference>
<dbReference type="PANTHER" id="PTHR22770">
    <property type="entry name" value="UBIQUITIN CONJUGATING ENZYME 7 INTERACTING PROTEIN-RELATED"/>
    <property type="match status" value="1"/>
</dbReference>
<dbReference type="PROSITE" id="PS50089">
    <property type="entry name" value="ZF_RING_2"/>
    <property type="match status" value="1"/>
</dbReference>
<dbReference type="InterPro" id="IPR013083">
    <property type="entry name" value="Znf_RING/FYVE/PHD"/>
</dbReference>
<proteinExistence type="predicted"/>
<feature type="domain" description="Cyclic nucleotide-binding" evidence="10">
    <location>
        <begin position="347"/>
        <end position="415"/>
    </location>
</feature>
<dbReference type="Pfam" id="PF01485">
    <property type="entry name" value="IBR"/>
    <property type="match status" value="1"/>
</dbReference>
<dbReference type="SMART" id="SM00184">
    <property type="entry name" value="RING"/>
    <property type="match status" value="1"/>
</dbReference>
<dbReference type="GO" id="GO:0097039">
    <property type="term" value="P:protein linear polyubiquitination"/>
    <property type="evidence" value="ECO:0007669"/>
    <property type="project" value="TreeGrafter"/>
</dbReference>
<dbReference type="InterPro" id="IPR000595">
    <property type="entry name" value="cNMP-bd_dom"/>
</dbReference>
<dbReference type="GO" id="GO:0043161">
    <property type="term" value="P:proteasome-mediated ubiquitin-dependent protein catabolic process"/>
    <property type="evidence" value="ECO:0007669"/>
    <property type="project" value="TreeGrafter"/>
</dbReference>
<dbReference type="Gene3D" id="3.30.40.10">
    <property type="entry name" value="Zinc/RING finger domain, C3HC4 (zinc finger)"/>
    <property type="match status" value="1"/>
</dbReference>
<sequence>MTLQHMFNIHDKDPAFTKTGHNDNEQPRQDHMQLKVDDSTSVEESSGSTSKTLKEGANRSSAHSQGNHRNELSKVSRARMGMKGVRQQARSQVPARMPLTQLADAERKANLLRTQDEFQKVLNEIKASMEVKEEQRDTDTEFQELLAQLKVDVKLKEAELEAKRQARQIQAEAQQKTKAEERKVAIEQERRAQKAQWEASRKARHEEEERRAQRARQEAANRARLEEELRAQKARQDAERRARLEERQAQKARQEAERRARIEAEREAKLAERRAKEAKLQAEQKEKQAEVAALEASATIQHIALGGSAMVTCSAGIDVRHVQCSSDCCFVSVKNLPKDMKASSVEELLVQQGIDRSMFYLLQLRHGPATEKSEARIMVDAEVGRVVATGLDGSQFGESSILSSTVDEVPRPNTMGSSSTKNANILTVSWNLPSQIMIASYPSHTDAQNAVATLKDTMYNGRKIRAEIDQGRTKTISIESSSSVKINGLPSDADPAQVQTHAKATGIRAVKSPVYDLGQFHQTLKEQMHGMESYDIAQTNYEKRGNIEEVHIRFSTWEQAKKVYDSLEGKRIRSDLPNMRARLAKPYQFLIHIPLRQYRAQKARWDSIAEREDNKAVFVQIAPSSNGSDRILIRVQGEDRKAVGALKVRVENLVAGQKLKESLWHRSFTTAAGRQFLDNIYCQTNAVVRPDWKSQSLILYADNAAYDTTIELIRAEVQRLETLEISVHISRHAIGFFMRTGLPALKEELGEDAAMLDIQPTVCKLVVRSGGEAARRIVNKLIEESRNNFHHVTKDGDETMCPVCFDTPSLPVLLGCGHLYCAACIRHCLTSAVERKGFPLLCVGDEDRCKVPIAIPIIQRLLSVQQFDRLMEAAVTTYIEKQPDKFKYCATPDCSQLYRCDGNKKSFNCPSCLASVCIACKNVSHEGMTCEEWNLLHDVAEQERRNEEWASTAGAKKCSRCQVFIQKIDGCNRIQCLCGAHICWICLAAFNDSNTAYSHLSGVHGGVFDY</sequence>
<evidence type="ECO:0000256" key="6">
    <source>
        <dbReference type="ARBA" id="ARBA00022786"/>
    </source>
</evidence>
<dbReference type="Gene3D" id="1.20.120.1750">
    <property type="match status" value="1"/>
</dbReference>
<evidence type="ECO:0000259" key="11">
    <source>
        <dbReference type="PROSITE" id="PS50089"/>
    </source>
</evidence>
<dbReference type="Proteomes" id="UP000054549">
    <property type="component" value="Unassembled WGS sequence"/>
</dbReference>
<dbReference type="EMBL" id="KN818224">
    <property type="protein sequence ID" value="KIL70469.1"/>
    <property type="molecule type" value="Genomic_DNA"/>
</dbReference>
<feature type="compositionally biased region" description="Basic and acidic residues" evidence="9">
    <location>
        <begin position="199"/>
        <end position="260"/>
    </location>
</feature>
<comment type="pathway">
    <text evidence="1">Protein modification; protein ubiquitination.</text>
</comment>
<keyword evidence="5 8" id="KW-0863">Zinc-finger</keyword>
<reference evidence="13 14" key="1">
    <citation type="submission" date="2014-04" db="EMBL/GenBank/DDBJ databases">
        <title>Evolutionary Origins and Diversification of the Mycorrhizal Mutualists.</title>
        <authorList>
            <consortium name="DOE Joint Genome Institute"/>
            <consortium name="Mycorrhizal Genomics Consortium"/>
            <person name="Kohler A."/>
            <person name="Kuo A."/>
            <person name="Nagy L.G."/>
            <person name="Floudas D."/>
            <person name="Copeland A."/>
            <person name="Barry K.W."/>
            <person name="Cichocki N."/>
            <person name="Veneault-Fourrey C."/>
            <person name="LaButti K."/>
            <person name="Lindquist E.A."/>
            <person name="Lipzen A."/>
            <person name="Lundell T."/>
            <person name="Morin E."/>
            <person name="Murat C."/>
            <person name="Riley R."/>
            <person name="Ohm R."/>
            <person name="Sun H."/>
            <person name="Tunlid A."/>
            <person name="Henrissat B."/>
            <person name="Grigoriev I.V."/>
            <person name="Hibbett D.S."/>
            <person name="Martin F."/>
        </authorList>
    </citation>
    <scope>NUCLEOTIDE SEQUENCE [LARGE SCALE GENOMIC DNA]</scope>
    <source>
        <strain evidence="13 14">Koide BX008</strain>
    </source>
</reference>
<evidence type="ECO:0000256" key="4">
    <source>
        <dbReference type="ARBA" id="ARBA00022737"/>
    </source>
</evidence>
<keyword evidence="14" id="KW-1185">Reference proteome</keyword>
<dbReference type="InterPro" id="IPR013087">
    <property type="entry name" value="Znf_C2H2_type"/>
</dbReference>
<evidence type="ECO:0000256" key="7">
    <source>
        <dbReference type="ARBA" id="ARBA00022833"/>
    </source>
</evidence>
<keyword evidence="6" id="KW-0833">Ubl conjugation pathway</keyword>
<evidence type="ECO:0000256" key="5">
    <source>
        <dbReference type="ARBA" id="ARBA00022771"/>
    </source>
</evidence>
<dbReference type="AlphaFoldDB" id="A0A0C2TT49"/>
<feature type="compositionally biased region" description="Polar residues" evidence="9">
    <location>
        <begin position="58"/>
        <end position="67"/>
    </location>
</feature>
<dbReference type="HOGENOM" id="CLU_004235_0_1_1"/>
<protein>
    <recommendedName>
        <fullName evidence="15">RING-type domain-containing protein</fullName>
    </recommendedName>
</protein>
<keyword evidence="4" id="KW-0677">Repeat</keyword>
<dbReference type="CDD" id="cd20335">
    <property type="entry name" value="BRcat_RBR"/>
    <property type="match status" value="1"/>
</dbReference>
<feature type="domain" description="RING-type" evidence="12">
    <location>
        <begin position="797"/>
        <end position="1010"/>
    </location>
</feature>
<evidence type="ECO:0000259" key="10">
    <source>
        <dbReference type="PROSITE" id="PS50042"/>
    </source>
</evidence>
<dbReference type="PANTHER" id="PTHR22770:SF13">
    <property type="entry name" value="RING-TYPE DOMAIN-CONTAINING PROTEIN"/>
    <property type="match status" value="1"/>
</dbReference>
<evidence type="ECO:0000256" key="9">
    <source>
        <dbReference type="SAM" id="MobiDB-lite"/>
    </source>
</evidence>
<feature type="compositionally biased region" description="Low complexity" evidence="9">
    <location>
        <begin position="42"/>
        <end position="51"/>
    </location>
</feature>
<dbReference type="SMART" id="SM00647">
    <property type="entry name" value="IBR"/>
    <property type="match status" value="2"/>
</dbReference>
<evidence type="ECO:0000256" key="1">
    <source>
        <dbReference type="ARBA" id="ARBA00004906"/>
    </source>
</evidence>
<dbReference type="Pfam" id="PF26200">
    <property type="entry name" value="Rcat_RNF216"/>
    <property type="match status" value="1"/>
</dbReference>
<dbReference type="PROSITE" id="PS51873">
    <property type="entry name" value="TRIAD"/>
    <property type="match status" value="1"/>
</dbReference>
<evidence type="ECO:0000256" key="3">
    <source>
        <dbReference type="ARBA" id="ARBA00022723"/>
    </source>
</evidence>
<dbReference type="GO" id="GO:0043130">
    <property type="term" value="F:ubiquitin binding"/>
    <property type="evidence" value="ECO:0007669"/>
    <property type="project" value="TreeGrafter"/>
</dbReference>
<feature type="region of interest" description="Disordered" evidence="9">
    <location>
        <begin position="1"/>
        <end position="100"/>
    </location>
</feature>
<dbReference type="STRING" id="946122.A0A0C2TT49"/>
<dbReference type="InterPro" id="IPR017907">
    <property type="entry name" value="Znf_RING_CS"/>
</dbReference>
<dbReference type="Pfam" id="PF00097">
    <property type="entry name" value="zf-C3HC4"/>
    <property type="match status" value="1"/>
</dbReference>
<keyword evidence="3" id="KW-0479">Metal-binding</keyword>
<name>A0A0C2TT49_AMAMK</name>
<dbReference type="GO" id="GO:0000151">
    <property type="term" value="C:ubiquitin ligase complex"/>
    <property type="evidence" value="ECO:0007669"/>
    <property type="project" value="TreeGrafter"/>
</dbReference>
<dbReference type="PROSITE" id="PS50042">
    <property type="entry name" value="CNMP_BINDING_3"/>
    <property type="match status" value="1"/>
</dbReference>
<evidence type="ECO:0000256" key="2">
    <source>
        <dbReference type="ARBA" id="ARBA00022679"/>
    </source>
</evidence>
<organism evidence="13 14">
    <name type="scientific">Amanita muscaria (strain Koide BX008)</name>
    <dbReference type="NCBI Taxonomy" id="946122"/>
    <lineage>
        <taxon>Eukaryota</taxon>
        <taxon>Fungi</taxon>
        <taxon>Dikarya</taxon>
        <taxon>Basidiomycota</taxon>
        <taxon>Agaricomycotina</taxon>
        <taxon>Agaricomycetes</taxon>
        <taxon>Agaricomycetidae</taxon>
        <taxon>Agaricales</taxon>
        <taxon>Pluteineae</taxon>
        <taxon>Amanitaceae</taxon>
        <taxon>Amanita</taxon>
    </lineage>
</organism>
<dbReference type="InterPro" id="IPR001841">
    <property type="entry name" value="Znf_RING"/>
</dbReference>